<feature type="domain" description="Ammonium transporter AmtB-like" evidence="11">
    <location>
        <begin position="7"/>
        <end position="404"/>
    </location>
</feature>
<dbReference type="PANTHER" id="PTHR43029">
    <property type="entry name" value="AMMONIUM TRANSPORTER MEP2"/>
    <property type="match status" value="1"/>
</dbReference>
<keyword evidence="4" id="KW-1003">Cell membrane</keyword>
<name>A0A6M6E8L8_PRIMG</name>
<keyword evidence="7 10" id="KW-0472">Membrane</keyword>
<dbReference type="GO" id="GO:0008519">
    <property type="term" value="F:ammonium channel activity"/>
    <property type="evidence" value="ECO:0007669"/>
    <property type="project" value="InterPro"/>
</dbReference>
<comment type="similarity">
    <text evidence="2 10">Belongs to the ammonia transporter channel (TC 1.A.11.2) family.</text>
</comment>
<feature type="transmembrane region" description="Helical" evidence="10">
    <location>
        <begin position="47"/>
        <end position="74"/>
    </location>
</feature>
<feature type="transmembrane region" description="Helical" evidence="10">
    <location>
        <begin position="351"/>
        <end position="374"/>
    </location>
</feature>
<feature type="transmembrane region" description="Helical" evidence="10">
    <location>
        <begin position="127"/>
        <end position="149"/>
    </location>
</feature>
<evidence type="ECO:0000256" key="8">
    <source>
        <dbReference type="ARBA" id="ARBA00023177"/>
    </source>
</evidence>
<dbReference type="AlphaFoldDB" id="A0A6M6E8L8"/>
<evidence type="ECO:0000313" key="13">
    <source>
        <dbReference type="Proteomes" id="UP000501076"/>
    </source>
</evidence>
<evidence type="ECO:0000313" key="12">
    <source>
        <dbReference type="EMBL" id="QJX80907.1"/>
    </source>
</evidence>
<evidence type="ECO:0000256" key="5">
    <source>
        <dbReference type="ARBA" id="ARBA00022692"/>
    </source>
</evidence>
<dbReference type="GO" id="GO:0005886">
    <property type="term" value="C:plasma membrane"/>
    <property type="evidence" value="ECO:0007669"/>
    <property type="project" value="UniProtKB-SubCell"/>
</dbReference>
<dbReference type="SUPFAM" id="SSF111352">
    <property type="entry name" value="Ammonium transporter"/>
    <property type="match status" value="1"/>
</dbReference>
<keyword evidence="5 10" id="KW-0812">Transmembrane</keyword>
<evidence type="ECO:0000256" key="4">
    <source>
        <dbReference type="ARBA" id="ARBA00022475"/>
    </source>
</evidence>
<evidence type="ECO:0000256" key="2">
    <source>
        <dbReference type="ARBA" id="ARBA00005887"/>
    </source>
</evidence>
<evidence type="ECO:0000256" key="6">
    <source>
        <dbReference type="ARBA" id="ARBA00022989"/>
    </source>
</evidence>
<geneLocation type="plasmid" evidence="13">
    <name>pfdu301a</name>
</geneLocation>
<dbReference type="InterPro" id="IPR024041">
    <property type="entry name" value="NH4_transpt_AmtB-like_dom"/>
</dbReference>
<keyword evidence="3 10" id="KW-0813">Transport</keyword>
<proteinExistence type="inferred from homology"/>
<evidence type="ECO:0000256" key="3">
    <source>
        <dbReference type="ARBA" id="ARBA00022448"/>
    </source>
</evidence>
<dbReference type="RefSeq" id="WP_171778907.1">
    <property type="nucleotide sequence ID" value="NZ_CP045273.1"/>
</dbReference>
<keyword evidence="8 10" id="KW-0924">Ammonia transport</keyword>
<evidence type="ECO:0000256" key="7">
    <source>
        <dbReference type="ARBA" id="ARBA00023136"/>
    </source>
</evidence>
<organism evidence="12 13">
    <name type="scientific">Priestia megaterium</name>
    <name type="common">Bacillus megaterium</name>
    <dbReference type="NCBI Taxonomy" id="1404"/>
    <lineage>
        <taxon>Bacteria</taxon>
        <taxon>Bacillati</taxon>
        <taxon>Bacillota</taxon>
        <taxon>Bacilli</taxon>
        <taxon>Bacillales</taxon>
        <taxon>Bacillaceae</taxon>
        <taxon>Priestia</taxon>
    </lineage>
</organism>
<dbReference type="InterPro" id="IPR018047">
    <property type="entry name" value="Ammonium_transpt_CS"/>
</dbReference>
<protein>
    <recommendedName>
        <fullName evidence="9 10">Ammonium transporter</fullName>
    </recommendedName>
</protein>
<feature type="transmembrane region" description="Helical" evidence="10">
    <location>
        <begin position="161"/>
        <end position="183"/>
    </location>
</feature>
<dbReference type="InterPro" id="IPR001905">
    <property type="entry name" value="Ammonium_transpt"/>
</dbReference>
<keyword evidence="6 10" id="KW-1133">Transmembrane helix</keyword>
<dbReference type="FunFam" id="1.10.3430.10:FF:000007">
    <property type="entry name" value="Ammonium transporter"/>
    <property type="match status" value="1"/>
</dbReference>
<feature type="transmembrane region" description="Helical" evidence="10">
    <location>
        <begin position="225"/>
        <end position="246"/>
    </location>
</feature>
<evidence type="ECO:0000259" key="11">
    <source>
        <dbReference type="Pfam" id="PF00909"/>
    </source>
</evidence>
<dbReference type="EMBL" id="CP045273">
    <property type="protein sequence ID" value="QJX80907.1"/>
    <property type="molecule type" value="Genomic_DNA"/>
</dbReference>
<sequence length="405" mass="43258">MFSVDSVFMFFCALLVLLMTPALALFYGGLVRSKNVLSTTMHSYTSIAVVSIQWVLVGYTLAFGSSFHGLFGGWDFLGLHNVGFKANNDYSSTIPHSLFMMFQMMFAILTPAVMAGAFAERMKFGPFLIFILLWTTIVYDPLAHWVWGVGGWLRELGALDFAGGTVVHIASGVSGLVVSLVLGKRLQSKENTPHHIPLTILGAGLLWFGWFGFNVGSALTLNGVAMNAFITTMIAATASSLSWMIYDWAKNKKPTVLGAATGIIAGLVAITPACGFVNVMSAIVIGLTSGVICNFAVSKMKEKLKYDDTLDAFGLHGFGGIWGALATGLFASKDVNDAGANGLFFGGGIDLLLKQSIAVSGTILFCGIATLVIAKIVNKITPMRVCETTEEVGLDLVLHGEKAYN</sequence>
<keyword evidence="12" id="KW-0614">Plasmid</keyword>
<feature type="transmembrane region" description="Helical" evidence="10">
    <location>
        <begin position="309"/>
        <end position="331"/>
    </location>
</feature>
<comment type="subcellular location">
    <subcellularLocation>
        <location evidence="1 10">Cell membrane</location>
        <topology evidence="1 10">Multi-pass membrane protein</topology>
    </subcellularLocation>
</comment>
<feature type="transmembrane region" description="Helical" evidence="10">
    <location>
        <begin position="195"/>
        <end position="213"/>
    </location>
</feature>
<feature type="transmembrane region" description="Helical" evidence="10">
    <location>
        <begin position="6"/>
        <end position="27"/>
    </location>
</feature>
<evidence type="ECO:0000256" key="10">
    <source>
        <dbReference type="RuleBase" id="RU362002"/>
    </source>
</evidence>
<dbReference type="PROSITE" id="PS01219">
    <property type="entry name" value="AMMONIUM_TRANSP"/>
    <property type="match status" value="1"/>
</dbReference>
<gene>
    <name evidence="12" type="primary">amt</name>
    <name evidence="12" type="ORF">FDZ14_32980</name>
</gene>
<feature type="transmembrane region" description="Helical" evidence="10">
    <location>
        <begin position="255"/>
        <end position="273"/>
    </location>
</feature>
<evidence type="ECO:0000256" key="9">
    <source>
        <dbReference type="ARBA" id="ARBA00050025"/>
    </source>
</evidence>
<accession>A0A6M6E8L8</accession>
<feature type="transmembrane region" description="Helical" evidence="10">
    <location>
        <begin position="279"/>
        <end position="297"/>
    </location>
</feature>
<dbReference type="PANTHER" id="PTHR43029:SF10">
    <property type="entry name" value="AMMONIUM TRANSPORTER MEP2"/>
    <property type="match status" value="1"/>
</dbReference>
<dbReference type="Pfam" id="PF00909">
    <property type="entry name" value="Ammonium_transp"/>
    <property type="match status" value="1"/>
</dbReference>
<dbReference type="NCBIfam" id="TIGR00836">
    <property type="entry name" value="amt"/>
    <property type="match status" value="1"/>
</dbReference>
<dbReference type="Proteomes" id="UP000501076">
    <property type="component" value="Plasmid pFDU301A"/>
</dbReference>
<feature type="transmembrane region" description="Helical" evidence="10">
    <location>
        <begin position="94"/>
        <end position="115"/>
    </location>
</feature>
<dbReference type="Gene3D" id="1.10.3430.10">
    <property type="entry name" value="Ammonium transporter AmtB like domains"/>
    <property type="match status" value="1"/>
</dbReference>
<reference evidence="12 13" key="1">
    <citation type="submission" date="2019-10" db="EMBL/GenBank/DDBJ databases">
        <title>Complete genome sequences for adaption low water activity.</title>
        <authorList>
            <person name="Zhao L."/>
            <person name="Zhong J."/>
        </authorList>
    </citation>
    <scope>NUCLEOTIDE SEQUENCE [LARGE SCALE GENOMIC DNA]</scope>
    <source>
        <strain evidence="12 13">FDU301</strain>
        <plasmid evidence="13">pfdu301a</plasmid>
    </source>
</reference>
<evidence type="ECO:0000256" key="1">
    <source>
        <dbReference type="ARBA" id="ARBA00004651"/>
    </source>
</evidence>
<dbReference type="InterPro" id="IPR029020">
    <property type="entry name" value="Ammonium/urea_transptr"/>
</dbReference>